<evidence type="ECO:0000259" key="3">
    <source>
        <dbReference type="PROSITE" id="PS50042"/>
    </source>
</evidence>
<dbReference type="Pfam" id="PF00571">
    <property type="entry name" value="CBS"/>
    <property type="match status" value="2"/>
</dbReference>
<feature type="domain" description="CBS" evidence="4">
    <location>
        <begin position="157"/>
        <end position="213"/>
    </location>
</feature>
<keyword evidence="6" id="KW-1185">Reference proteome</keyword>
<dbReference type="InterPro" id="IPR005105">
    <property type="entry name" value="GlnD_Uridyltrans_N"/>
</dbReference>
<evidence type="ECO:0000313" key="5">
    <source>
        <dbReference type="EMBL" id="WIM69598.1"/>
    </source>
</evidence>
<dbReference type="CDD" id="cd05401">
    <property type="entry name" value="NT_GlnE_GlnD_like"/>
    <property type="match status" value="1"/>
</dbReference>
<dbReference type="Pfam" id="PF03445">
    <property type="entry name" value="DUF294"/>
    <property type="match status" value="1"/>
</dbReference>
<dbReference type="InterPro" id="IPR000644">
    <property type="entry name" value="CBS_dom"/>
</dbReference>
<dbReference type="InterPro" id="IPR014710">
    <property type="entry name" value="RmlC-like_jellyroll"/>
</dbReference>
<dbReference type="SMART" id="SM00116">
    <property type="entry name" value="CBS"/>
    <property type="match status" value="2"/>
</dbReference>
<dbReference type="CDD" id="cd04587">
    <property type="entry name" value="CBS_pair_CAP-ED_NT_Pol-beta-like_DUF294_assoc"/>
    <property type="match status" value="1"/>
</dbReference>
<evidence type="ECO:0000259" key="4">
    <source>
        <dbReference type="PROSITE" id="PS51371"/>
    </source>
</evidence>
<dbReference type="Gene3D" id="2.60.120.10">
    <property type="entry name" value="Jelly Rolls"/>
    <property type="match status" value="1"/>
</dbReference>
<dbReference type="CDD" id="cd00038">
    <property type="entry name" value="CAP_ED"/>
    <property type="match status" value="1"/>
</dbReference>
<dbReference type="SMART" id="SM00100">
    <property type="entry name" value="cNMP"/>
    <property type="match status" value="1"/>
</dbReference>
<dbReference type="InterPro" id="IPR018490">
    <property type="entry name" value="cNMP-bd_dom_sf"/>
</dbReference>
<dbReference type="Pfam" id="PF10335">
    <property type="entry name" value="DUF294_C"/>
    <property type="match status" value="1"/>
</dbReference>
<evidence type="ECO:0000256" key="2">
    <source>
        <dbReference type="PROSITE-ProRule" id="PRU00703"/>
    </source>
</evidence>
<dbReference type="Gene3D" id="3.10.580.10">
    <property type="entry name" value="CBS-domain"/>
    <property type="match status" value="1"/>
</dbReference>
<dbReference type="InterPro" id="IPR018821">
    <property type="entry name" value="DUF294_put_nucleoTrafse_sb-bd"/>
</dbReference>
<proteinExistence type="predicted"/>
<organism evidence="5 6">
    <name type="scientific">Corynebacterium suedekumii</name>
    <dbReference type="NCBI Taxonomy" id="3049801"/>
    <lineage>
        <taxon>Bacteria</taxon>
        <taxon>Bacillati</taxon>
        <taxon>Actinomycetota</taxon>
        <taxon>Actinomycetes</taxon>
        <taxon>Mycobacteriales</taxon>
        <taxon>Corynebacteriaceae</taxon>
        <taxon>Corynebacterium</taxon>
    </lineage>
</organism>
<dbReference type="RefSeq" id="WP_284874192.1">
    <property type="nucleotide sequence ID" value="NZ_CP126970.1"/>
</dbReference>
<dbReference type="InterPro" id="IPR051257">
    <property type="entry name" value="Diverse_CBS-Domain"/>
</dbReference>
<dbReference type="PROSITE" id="PS51371">
    <property type="entry name" value="CBS"/>
    <property type="match status" value="2"/>
</dbReference>
<dbReference type="InterPro" id="IPR046342">
    <property type="entry name" value="CBS_dom_sf"/>
</dbReference>
<dbReference type="EMBL" id="CP126970">
    <property type="protein sequence ID" value="WIM69598.1"/>
    <property type="molecule type" value="Genomic_DNA"/>
</dbReference>
<protein>
    <submittedName>
        <fullName evidence="5">DUF294 nucleotidyltransferase-like domain-containing protein</fullName>
    </submittedName>
</protein>
<dbReference type="SUPFAM" id="SSF81301">
    <property type="entry name" value="Nucleotidyltransferase"/>
    <property type="match status" value="1"/>
</dbReference>
<keyword evidence="1 2" id="KW-0129">CBS domain</keyword>
<dbReference type="PANTHER" id="PTHR43080">
    <property type="entry name" value="CBS DOMAIN-CONTAINING PROTEIN CBSX3, MITOCHONDRIAL"/>
    <property type="match status" value="1"/>
</dbReference>
<sequence>MTVELDEVRGFIADLEPFTRLPESELDVLPAQMSMQYVRRGEDIILLGQPNDFLYLIRSGAVDVLGEDGLLLDRRDAGRSFGYSTLVGENSSRYTMTAVEDSLLLTLPRADFLALVERNPDIERFYFSQSRRIRAAADELREDASSEVLRTQLADFKINDPASIGPEATIRQAAQLMEERKVSSLLITTDGELAGIVTDRDLRGRVVAQGLDISLPVTDIMTANPRTVTSDTLAFEAMLLMAEMRIHHLPIVDGGQLTGIVTTADVMRLLRHDPIYLTADLSRRTSPEELKDAYSEASEVAARFIERGASAEETAGMMTIAGDSLARRLLTLGEEKFGAPPVPYAFVVVGSQGRREMGLASDQDNALVLSDDYVDAEHGEYFAQLSEFVCRGLDTAGQVLCPGDMMAMNPQWRMTQSQWVDTFHTWVTAPDPDALLHAQTFFDFRPIHGDIELGESVHTSAVGMARGARRMHAHLASLAARREPPLGFFRGLVVDRSGEYANTLNVKKGGTAGIVQMARLFSLNAGVTAVGTRRRLTDAAAEGAVSEKGALDLLDAFEYLRTITLRHQAQQVREKIVPDYNIDPNQLSKMDREHLRDSFQIIKNMQNALATKYPVRSI</sequence>
<accession>A0ABY8VJA8</accession>
<dbReference type="SUPFAM" id="SSF51206">
    <property type="entry name" value="cAMP-binding domain-like"/>
    <property type="match status" value="1"/>
</dbReference>
<reference evidence="5 6" key="1">
    <citation type="submission" date="2023-05" db="EMBL/GenBank/DDBJ databases">
        <title>Corynebacterium suedekumii sp. nov. and Corynebacterium breve sp. nov. isolated from raw cow's milk.</title>
        <authorList>
            <person name="Baer M.K."/>
            <person name="Mehl L."/>
            <person name="Hellmuth R."/>
            <person name="Marke G."/>
            <person name="Lipski A."/>
        </authorList>
    </citation>
    <scope>NUCLEOTIDE SEQUENCE [LARGE SCALE GENOMIC DNA]</scope>
    <source>
        <strain evidence="5 6">LM112</strain>
    </source>
</reference>
<dbReference type="Pfam" id="PF00027">
    <property type="entry name" value="cNMP_binding"/>
    <property type="match status" value="1"/>
</dbReference>
<dbReference type="PANTHER" id="PTHR43080:SF2">
    <property type="entry name" value="CBS DOMAIN-CONTAINING PROTEIN"/>
    <property type="match status" value="1"/>
</dbReference>
<dbReference type="InterPro" id="IPR043519">
    <property type="entry name" value="NT_sf"/>
</dbReference>
<dbReference type="PROSITE" id="PS50042">
    <property type="entry name" value="CNMP_BINDING_3"/>
    <property type="match status" value="1"/>
</dbReference>
<evidence type="ECO:0000256" key="1">
    <source>
        <dbReference type="ARBA" id="ARBA00023122"/>
    </source>
</evidence>
<gene>
    <name evidence="5" type="ORF">QP029_10140</name>
</gene>
<feature type="domain" description="CBS" evidence="4">
    <location>
        <begin position="221"/>
        <end position="277"/>
    </location>
</feature>
<dbReference type="SUPFAM" id="SSF54631">
    <property type="entry name" value="CBS-domain pair"/>
    <property type="match status" value="1"/>
</dbReference>
<feature type="domain" description="Cyclic nucleotide-binding" evidence="3">
    <location>
        <begin position="17"/>
        <end position="133"/>
    </location>
</feature>
<name>A0ABY8VJA8_9CORY</name>
<dbReference type="InterPro" id="IPR000595">
    <property type="entry name" value="cNMP-bd_dom"/>
</dbReference>
<evidence type="ECO:0000313" key="6">
    <source>
        <dbReference type="Proteomes" id="UP001238805"/>
    </source>
</evidence>
<dbReference type="Proteomes" id="UP001238805">
    <property type="component" value="Chromosome"/>
</dbReference>